<reference evidence="2" key="1">
    <citation type="submission" date="2019-11" db="EMBL/GenBank/DDBJ databases">
        <title>Isolation and characterization of two novel species in the genus Thiomicrorhabdus.</title>
        <authorList>
            <person name="Mochizuki J."/>
            <person name="Kojima H."/>
            <person name="Fukui M."/>
        </authorList>
    </citation>
    <scope>NUCLEOTIDE SEQUENCE [LARGE SCALE GENOMIC DNA]</scope>
    <source>
        <strain evidence="2">aks77</strain>
    </source>
</reference>
<dbReference type="RefSeq" id="WP_173272833.1">
    <property type="nucleotide sequence ID" value="NZ_AP021889.1"/>
</dbReference>
<dbReference type="AlphaFoldDB" id="A0A6F8PWE8"/>
<evidence type="ECO:0000313" key="2">
    <source>
        <dbReference type="Proteomes" id="UP000501726"/>
    </source>
</evidence>
<proteinExistence type="predicted"/>
<name>A0A6F8PWE8_9GAMM</name>
<gene>
    <name evidence="1" type="ORF">THMIRHAS_17010</name>
</gene>
<protein>
    <submittedName>
        <fullName evidence="1">Uncharacterized protein</fullName>
    </submittedName>
</protein>
<dbReference type="EMBL" id="AP021889">
    <property type="protein sequence ID" value="BBP46328.1"/>
    <property type="molecule type" value="Genomic_DNA"/>
</dbReference>
<dbReference type="Proteomes" id="UP000501726">
    <property type="component" value="Chromosome"/>
</dbReference>
<accession>A0A6F8PWE8</accession>
<organism evidence="1 2">
    <name type="scientific">Thiosulfatimonas sediminis</name>
    <dbReference type="NCBI Taxonomy" id="2675054"/>
    <lineage>
        <taxon>Bacteria</taxon>
        <taxon>Pseudomonadati</taxon>
        <taxon>Pseudomonadota</taxon>
        <taxon>Gammaproteobacteria</taxon>
        <taxon>Thiotrichales</taxon>
        <taxon>Piscirickettsiaceae</taxon>
        <taxon>Thiosulfatimonas</taxon>
    </lineage>
</organism>
<sequence>MISSIDDSITLNQSQRLFVISAGGGYSCLGFDVLFKKLKAMSSLLNLELPKESEIGKLCQYAQYENALDVLRAKGGFKQTWYDPDTKTKVKKALEKCRKDERVIRVFYGDTDSGRAWLEEFDVIGRVGRSTGLMKIPLLVPDGEYGGGSLLDSQVVRIVDVATGEVAYSHPNFSLPKFKIVEYLGGEMSVGVEADGKLHAQFESLPKAAAWIAFMSGECLCQSKVEG</sequence>
<dbReference type="KEGG" id="tse:THMIRHAS_17010"/>
<evidence type="ECO:0000313" key="1">
    <source>
        <dbReference type="EMBL" id="BBP46328.1"/>
    </source>
</evidence>
<keyword evidence="2" id="KW-1185">Reference proteome</keyword>